<dbReference type="Proteomes" id="UP001202922">
    <property type="component" value="Unassembled WGS sequence"/>
</dbReference>
<name>A0ABS9U3U3_9MICC</name>
<organism evidence="1 2">
    <name type="scientific">Sinomonas terrae</name>
    <dbReference type="NCBI Taxonomy" id="2908838"/>
    <lineage>
        <taxon>Bacteria</taxon>
        <taxon>Bacillati</taxon>
        <taxon>Actinomycetota</taxon>
        <taxon>Actinomycetes</taxon>
        <taxon>Micrococcales</taxon>
        <taxon>Micrococcaceae</taxon>
        <taxon>Sinomonas</taxon>
    </lineage>
</organism>
<proteinExistence type="predicted"/>
<sequence>MLAQAEARKRQLVPGWNTPNGWAAENMANAGGTIWTREVASTAVVLTVRDDEPRAVLEYVVQRFNAEVHSLNATDAVGFDPATRGRGALANLASGTAVNILPGFYPRGGGDEMYDHEVRTVQDILRGCAGLVGWGGEARPRSQGFFYLQVPPGSRLLKDWVAKRREDREHLGIPAVGRPLGV</sequence>
<protein>
    <submittedName>
        <fullName evidence="1">Uncharacterized protein</fullName>
    </submittedName>
</protein>
<keyword evidence="2" id="KW-1185">Reference proteome</keyword>
<evidence type="ECO:0000313" key="2">
    <source>
        <dbReference type="Proteomes" id="UP001202922"/>
    </source>
</evidence>
<gene>
    <name evidence="1" type="ORF">L0M17_15365</name>
</gene>
<accession>A0ABS9U3U3</accession>
<evidence type="ECO:0000313" key="1">
    <source>
        <dbReference type="EMBL" id="MCH6471338.1"/>
    </source>
</evidence>
<dbReference type="EMBL" id="JAKZBV010000001">
    <property type="protein sequence ID" value="MCH6471338.1"/>
    <property type="molecule type" value="Genomic_DNA"/>
</dbReference>
<comment type="caution">
    <text evidence="1">The sequence shown here is derived from an EMBL/GenBank/DDBJ whole genome shotgun (WGS) entry which is preliminary data.</text>
</comment>
<dbReference type="RefSeq" id="WP_241055064.1">
    <property type="nucleotide sequence ID" value="NZ_JAKZBV010000001.1"/>
</dbReference>
<reference evidence="1 2" key="1">
    <citation type="submission" date="2022-03" db="EMBL/GenBank/DDBJ databases">
        <title>Sinomonas sp. isolated from a soil.</title>
        <authorList>
            <person name="Han J."/>
            <person name="Kim D.-U."/>
        </authorList>
    </citation>
    <scope>NUCLEOTIDE SEQUENCE [LARGE SCALE GENOMIC DNA]</scope>
    <source>
        <strain evidence="1 2">5-5</strain>
    </source>
</reference>